<keyword evidence="4" id="KW-0788">Thiol protease</keyword>
<dbReference type="GO" id="GO:0006508">
    <property type="term" value="P:proteolysis"/>
    <property type="evidence" value="ECO:0007669"/>
    <property type="project" value="UniProtKB-KW"/>
</dbReference>
<reference evidence="6 7" key="1">
    <citation type="journal article" date="2007" name="Nature">
        <title>Evolution of genes and genomes on the Drosophila phylogeny.</title>
        <authorList>
            <consortium name="Drosophila 12 Genomes Consortium"/>
            <person name="Clark A.G."/>
            <person name="Eisen M.B."/>
            <person name="Smith D.R."/>
            <person name="Bergman C.M."/>
            <person name="Oliver B."/>
            <person name="Markow T.A."/>
            <person name="Kaufman T.C."/>
            <person name="Kellis M."/>
            <person name="Gelbart W."/>
            <person name="Iyer V.N."/>
            <person name="Pollard D.A."/>
            <person name="Sackton T.B."/>
            <person name="Larracuente A.M."/>
            <person name="Singh N.D."/>
            <person name="Abad J.P."/>
            <person name="Abt D.N."/>
            <person name="Adryan B."/>
            <person name="Aguade M."/>
            <person name="Akashi H."/>
            <person name="Anderson W.W."/>
            <person name="Aquadro C.F."/>
            <person name="Ardell D.H."/>
            <person name="Arguello R."/>
            <person name="Artieri C.G."/>
            <person name="Barbash D.A."/>
            <person name="Barker D."/>
            <person name="Barsanti P."/>
            <person name="Batterham P."/>
            <person name="Batzoglou S."/>
            <person name="Begun D."/>
            <person name="Bhutkar A."/>
            <person name="Blanco E."/>
            <person name="Bosak S.A."/>
            <person name="Bradley R.K."/>
            <person name="Brand A.D."/>
            <person name="Brent M.R."/>
            <person name="Brooks A.N."/>
            <person name="Brown R.H."/>
            <person name="Butlin R.K."/>
            <person name="Caggese C."/>
            <person name="Calvi B.R."/>
            <person name="Bernardo de Carvalho A."/>
            <person name="Caspi A."/>
            <person name="Castrezana S."/>
            <person name="Celniker S.E."/>
            <person name="Chang J.L."/>
            <person name="Chapple C."/>
            <person name="Chatterji S."/>
            <person name="Chinwalla A."/>
            <person name="Civetta A."/>
            <person name="Clifton S.W."/>
            <person name="Comeron J.M."/>
            <person name="Costello J.C."/>
            <person name="Coyne J.A."/>
            <person name="Daub J."/>
            <person name="David R.G."/>
            <person name="Delcher A.L."/>
            <person name="Delehaunty K."/>
            <person name="Do C.B."/>
            <person name="Ebling H."/>
            <person name="Edwards K."/>
            <person name="Eickbush T."/>
            <person name="Evans J.D."/>
            <person name="Filipski A."/>
            <person name="Findeiss S."/>
            <person name="Freyhult E."/>
            <person name="Fulton L."/>
            <person name="Fulton R."/>
            <person name="Garcia A.C."/>
            <person name="Gardiner A."/>
            <person name="Garfield D.A."/>
            <person name="Garvin B.E."/>
            <person name="Gibson G."/>
            <person name="Gilbert D."/>
            <person name="Gnerre S."/>
            <person name="Godfrey J."/>
            <person name="Good R."/>
            <person name="Gotea V."/>
            <person name="Gravely B."/>
            <person name="Greenberg A.J."/>
            <person name="Griffiths-Jones S."/>
            <person name="Gross S."/>
            <person name="Guigo R."/>
            <person name="Gustafson E.A."/>
            <person name="Haerty W."/>
            <person name="Hahn M.W."/>
            <person name="Halligan D.L."/>
            <person name="Halpern A.L."/>
            <person name="Halter G.M."/>
            <person name="Han M.V."/>
            <person name="Heger A."/>
            <person name="Hillier L."/>
            <person name="Hinrichs A.S."/>
            <person name="Holmes I."/>
            <person name="Hoskins R.A."/>
            <person name="Hubisz M.J."/>
            <person name="Hultmark D."/>
            <person name="Huntley M.A."/>
            <person name="Jaffe D.B."/>
            <person name="Jagadeeshan S."/>
            <person name="Jeck W.R."/>
            <person name="Johnson J."/>
            <person name="Jones C.D."/>
            <person name="Jordan W.C."/>
            <person name="Karpen G.H."/>
            <person name="Kataoka E."/>
            <person name="Keightley P.D."/>
            <person name="Kheradpour P."/>
            <person name="Kirkness E.F."/>
            <person name="Koerich L.B."/>
            <person name="Kristiansen K."/>
            <person name="Kudrna D."/>
            <person name="Kulathinal R.J."/>
            <person name="Kumar S."/>
            <person name="Kwok R."/>
            <person name="Lander E."/>
            <person name="Langley C.H."/>
            <person name="Lapoint R."/>
            <person name="Lazzaro B.P."/>
            <person name="Lee S.J."/>
            <person name="Levesque L."/>
            <person name="Li R."/>
            <person name="Lin C.F."/>
            <person name="Lin M.F."/>
            <person name="Lindblad-Toh K."/>
            <person name="Llopart A."/>
            <person name="Long M."/>
            <person name="Low L."/>
            <person name="Lozovsky E."/>
            <person name="Lu J."/>
            <person name="Luo M."/>
            <person name="Machado C.A."/>
            <person name="Makalowski W."/>
            <person name="Marzo M."/>
            <person name="Matsuda M."/>
            <person name="Matzkin L."/>
            <person name="McAllister B."/>
            <person name="McBride C.S."/>
            <person name="McKernan B."/>
            <person name="McKernan K."/>
            <person name="Mendez-Lago M."/>
            <person name="Minx P."/>
            <person name="Mollenhauer M.U."/>
            <person name="Montooth K."/>
            <person name="Mount S.M."/>
            <person name="Mu X."/>
            <person name="Myers E."/>
            <person name="Negre B."/>
            <person name="Newfeld S."/>
            <person name="Nielsen R."/>
            <person name="Noor M.A."/>
            <person name="O'Grady P."/>
            <person name="Pachter L."/>
            <person name="Papaceit M."/>
            <person name="Parisi M.J."/>
            <person name="Parisi M."/>
            <person name="Parts L."/>
            <person name="Pedersen J.S."/>
            <person name="Pesole G."/>
            <person name="Phillippy A.M."/>
            <person name="Ponting C.P."/>
            <person name="Pop M."/>
            <person name="Porcelli D."/>
            <person name="Powell J.R."/>
            <person name="Prohaska S."/>
            <person name="Pruitt K."/>
            <person name="Puig M."/>
            <person name="Quesneville H."/>
            <person name="Ram K.R."/>
            <person name="Rand D."/>
            <person name="Rasmussen M.D."/>
            <person name="Reed L.K."/>
            <person name="Reenan R."/>
            <person name="Reily A."/>
            <person name="Remington K.A."/>
            <person name="Rieger T.T."/>
            <person name="Ritchie M.G."/>
            <person name="Robin C."/>
            <person name="Rogers Y.H."/>
            <person name="Rohde C."/>
            <person name="Rozas J."/>
            <person name="Rubenfield M.J."/>
            <person name="Ruiz A."/>
            <person name="Russo S."/>
            <person name="Salzberg S.L."/>
            <person name="Sanchez-Gracia A."/>
            <person name="Saranga D.J."/>
            <person name="Sato H."/>
            <person name="Schaeffer S.W."/>
            <person name="Schatz M.C."/>
            <person name="Schlenke T."/>
            <person name="Schwartz R."/>
            <person name="Segarra C."/>
            <person name="Singh R.S."/>
            <person name="Sirot L."/>
            <person name="Sirota M."/>
            <person name="Sisneros N.B."/>
            <person name="Smith C.D."/>
            <person name="Smith T.F."/>
            <person name="Spieth J."/>
            <person name="Stage D.E."/>
            <person name="Stark A."/>
            <person name="Stephan W."/>
            <person name="Strausberg R.L."/>
            <person name="Strempel S."/>
            <person name="Sturgill D."/>
            <person name="Sutton G."/>
            <person name="Sutton G.G."/>
            <person name="Tao W."/>
            <person name="Teichmann S."/>
            <person name="Tobari Y.N."/>
            <person name="Tomimura Y."/>
            <person name="Tsolas J.M."/>
            <person name="Valente V.L."/>
            <person name="Venter E."/>
            <person name="Venter J.C."/>
            <person name="Vicario S."/>
            <person name="Vieira F.G."/>
            <person name="Vilella A.J."/>
            <person name="Villasante A."/>
            <person name="Walenz B."/>
            <person name="Wang J."/>
            <person name="Wasserman M."/>
            <person name="Watts T."/>
            <person name="Wilson D."/>
            <person name="Wilson R.K."/>
            <person name="Wing R.A."/>
            <person name="Wolfner M.F."/>
            <person name="Wong A."/>
            <person name="Wong G.K."/>
            <person name="Wu C.I."/>
            <person name="Wu G."/>
            <person name="Yamamoto D."/>
            <person name="Yang H.P."/>
            <person name="Yang S.P."/>
            <person name="Yorke J.A."/>
            <person name="Yoshida K."/>
            <person name="Zdobnov E."/>
            <person name="Zhang P."/>
            <person name="Zhang Y."/>
            <person name="Zimin A.V."/>
            <person name="Baldwin J."/>
            <person name="Abdouelleil A."/>
            <person name="Abdulkadir J."/>
            <person name="Abebe A."/>
            <person name="Abera B."/>
            <person name="Abreu J."/>
            <person name="Acer S.C."/>
            <person name="Aftuck L."/>
            <person name="Alexander A."/>
            <person name="An P."/>
            <person name="Anderson E."/>
            <person name="Anderson S."/>
            <person name="Arachi H."/>
            <person name="Azer M."/>
            <person name="Bachantsang P."/>
            <person name="Barry A."/>
            <person name="Bayul T."/>
            <person name="Berlin A."/>
            <person name="Bessette D."/>
            <person name="Bloom T."/>
            <person name="Blye J."/>
            <person name="Boguslavskiy L."/>
            <person name="Bonnet C."/>
            <person name="Boukhgalter B."/>
            <person name="Bourzgui I."/>
            <person name="Brown A."/>
            <person name="Cahill P."/>
            <person name="Channer S."/>
            <person name="Cheshatsang Y."/>
            <person name="Chuda L."/>
            <person name="Citroen M."/>
            <person name="Collymore A."/>
            <person name="Cooke P."/>
            <person name="Costello M."/>
            <person name="D'Aco K."/>
            <person name="Daza R."/>
            <person name="De Haan G."/>
            <person name="DeGray S."/>
            <person name="DeMaso C."/>
            <person name="Dhargay N."/>
            <person name="Dooley K."/>
            <person name="Dooley E."/>
            <person name="Doricent M."/>
            <person name="Dorje P."/>
            <person name="Dorjee K."/>
            <person name="Dupes A."/>
            <person name="Elong R."/>
            <person name="Falk J."/>
            <person name="Farina A."/>
            <person name="Faro S."/>
            <person name="Ferguson D."/>
            <person name="Fisher S."/>
            <person name="Foley C.D."/>
            <person name="Franke A."/>
            <person name="Friedrich D."/>
            <person name="Gadbois L."/>
            <person name="Gearin G."/>
            <person name="Gearin C.R."/>
            <person name="Giannoukos G."/>
            <person name="Goode T."/>
            <person name="Graham J."/>
            <person name="Grandbois E."/>
            <person name="Grewal S."/>
            <person name="Gyaltsen K."/>
            <person name="Hafez N."/>
            <person name="Hagos B."/>
            <person name="Hall J."/>
            <person name="Henson C."/>
            <person name="Hollinger A."/>
            <person name="Honan T."/>
            <person name="Huard M.D."/>
            <person name="Hughes L."/>
            <person name="Hurhula B."/>
            <person name="Husby M.E."/>
            <person name="Kamat A."/>
            <person name="Kanga B."/>
            <person name="Kashin S."/>
            <person name="Khazanovich D."/>
            <person name="Kisner P."/>
            <person name="Lance K."/>
            <person name="Lara M."/>
            <person name="Lee W."/>
            <person name="Lennon N."/>
            <person name="Letendre F."/>
            <person name="LeVine R."/>
            <person name="Lipovsky A."/>
            <person name="Liu X."/>
            <person name="Liu J."/>
            <person name="Liu S."/>
            <person name="Lokyitsang T."/>
            <person name="Lokyitsang Y."/>
            <person name="Lubonja R."/>
            <person name="Lui A."/>
            <person name="MacDonald P."/>
            <person name="Magnisalis V."/>
            <person name="Maru K."/>
            <person name="Matthews C."/>
            <person name="McCusker W."/>
            <person name="McDonough S."/>
            <person name="Mehta T."/>
            <person name="Meldrim J."/>
            <person name="Meneus L."/>
            <person name="Mihai O."/>
            <person name="Mihalev A."/>
            <person name="Mihova T."/>
            <person name="Mittelman R."/>
            <person name="Mlenga V."/>
            <person name="Montmayeur A."/>
            <person name="Mulrain L."/>
            <person name="Navidi A."/>
            <person name="Naylor J."/>
            <person name="Negash T."/>
            <person name="Nguyen T."/>
            <person name="Nguyen N."/>
            <person name="Nicol R."/>
            <person name="Norbu C."/>
            <person name="Norbu N."/>
            <person name="Novod N."/>
            <person name="O'Neill B."/>
            <person name="Osman S."/>
            <person name="Markiewicz E."/>
            <person name="Oyono O.L."/>
            <person name="Patti C."/>
            <person name="Phunkhang P."/>
            <person name="Pierre F."/>
            <person name="Priest M."/>
            <person name="Raghuraman S."/>
            <person name="Rege F."/>
            <person name="Reyes R."/>
            <person name="Rise C."/>
            <person name="Rogov P."/>
            <person name="Ross K."/>
            <person name="Ryan E."/>
            <person name="Settipalli S."/>
            <person name="Shea T."/>
            <person name="Sherpa N."/>
            <person name="Shi L."/>
            <person name="Shih D."/>
            <person name="Sparrow T."/>
            <person name="Spaulding J."/>
            <person name="Stalker J."/>
            <person name="Stange-Thomann N."/>
            <person name="Stavropoulos S."/>
            <person name="Stone C."/>
            <person name="Strader C."/>
            <person name="Tesfaye S."/>
            <person name="Thomson T."/>
            <person name="Thoulutsang Y."/>
            <person name="Thoulutsang D."/>
            <person name="Topham K."/>
            <person name="Topping I."/>
            <person name="Tsamla T."/>
            <person name="Vassiliev H."/>
            <person name="Vo A."/>
            <person name="Wangchuk T."/>
            <person name="Wangdi T."/>
            <person name="Weiand M."/>
            <person name="Wilkinson J."/>
            <person name="Wilson A."/>
            <person name="Yadav S."/>
            <person name="Young G."/>
            <person name="Yu Q."/>
            <person name="Zembek L."/>
            <person name="Zhong D."/>
            <person name="Zimmer A."/>
            <person name="Zwirko Z."/>
            <person name="Jaffe D.B."/>
            <person name="Alvarez P."/>
            <person name="Brockman W."/>
            <person name="Butler J."/>
            <person name="Chin C."/>
            <person name="Gnerre S."/>
            <person name="Grabherr M."/>
            <person name="Kleber M."/>
            <person name="Mauceli E."/>
            <person name="MacCallum I."/>
        </authorList>
    </citation>
    <scope>NUCLEOTIDE SEQUENCE [LARGE SCALE GENOMIC DNA]</scope>
    <source>
        <strain evidence="6 7">TSC#14021-0224.01</strain>
    </source>
</reference>
<dbReference type="KEGG" id="der:26526634"/>
<comment type="similarity">
    <text evidence="1">Belongs to the peptidase C48 family.</text>
</comment>
<keyword evidence="7" id="KW-1185">Reference proteome</keyword>
<dbReference type="AlphaFoldDB" id="A0A0Q5UAZ1"/>
<dbReference type="GO" id="GO:0060255">
    <property type="term" value="P:regulation of macromolecule metabolic process"/>
    <property type="evidence" value="ECO:0007669"/>
    <property type="project" value="UniProtKB-ARBA"/>
</dbReference>
<dbReference type="GO" id="GO:0005634">
    <property type="term" value="C:nucleus"/>
    <property type="evidence" value="ECO:0007669"/>
    <property type="project" value="TreeGrafter"/>
</dbReference>
<dbReference type="EMBL" id="CH954178">
    <property type="protein sequence ID" value="KQS43869.1"/>
    <property type="molecule type" value="Genomic_DNA"/>
</dbReference>
<organism evidence="6 7">
    <name type="scientific">Drosophila erecta</name>
    <name type="common">Fruit fly</name>
    <dbReference type="NCBI Taxonomy" id="7220"/>
    <lineage>
        <taxon>Eukaryota</taxon>
        <taxon>Metazoa</taxon>
        <taxon>Ecdysozoa</taxon>
        <taxon>Arthropoda</taxon>
        <taxon>Hexapoda</taxon>
        <taxon>Insecta</taxon>
        <taxon>Pterygota</taxon>
        <taxon>Neoptera</taxon>
        <taxon>Endopterygota</taxon>
        <taxon>Diptera</taxon>
        <taxon>Brachycera</taxon>
        <taxon>Muscomorpha</taxon>
        <taxon>Ephydroidea</taxon>
        <taxon>Drosophilidae</taxon>
        <taxon>Drosophila</taxon>
        <taxon>Sophophora</taxon>
    </lineage>
</organism>
<proteinExistence type="inferred from homology"/>
<name>A0A0Q5UAZ1_DROER</name>
<evidence type="ECO:0000256" key="2">
    <source>
        <dbReference type="ARBA" id="ARBA00022670"/>
    </source>
</evidence>
<feature type="domain" description="Ubiquitin-like protease family profile" evidence="5">
    <location>
        <begin position="219"/>
        <end position="384"/>
    </location>
</feature>
<keyword evidence="3" id="KW-0378">Hydrolase</keyword>
<dbReference type="OrthoDB" id="1939479at2759"/>
<gene>
    <name evidence="6" type="primary">Dere\GG26810</name>
    <name evidence="6" type="synonym">GG26810</name>
    <name evidence="6" type="ORF">Dere_GG26810</name>
</gene>
<evidence type="ECO:0000259" key="5">
    <source>
        <dbReference type="PROSITE" id="PS50600"/>
    </source>
</evidence>
<evidence type="ECO:0000256" key="4">
    <source>
        <dbReference type="ARBA" id="ARBA00022807"/>
    </source>
</evidence>
<dbReference type="PANTHER" id="PTHR12606:SF141">
    <property type="entry name" value="GH15225P-RELATED"/>
    <property type="match status" value="1"/>
</dbReference>
<dbReference type="GO" id="GO:0016926">
    <property type="term" value="P:protein desumoylation"/>
    <property type="evidence" value="ECO:0007669"/>
    <property type="project" value="TreeGrafter"/>
</dbReference>
<dbReference type="PROSITE" id="PS50600">
    <property type="entry name" value="ULP_PROTEASE"/>
    <property type="match status" value="1"/>
</dbReference>
<sequence length="415" mass="48539">MNSVLILEKQLMDRTKYLDLIIKEYHNKPMVKTMPVLKQRSNSQEQVKDDLLALQLQVNSIRKLIIRDPAVQTSPNGIENQDESDIKEGANGRDRIAKVQQATPPVFEIGKKRPFWRSIYFRDIVEQFRRRAAQRTEINMNHLNEANQIFLKSKYRRIAYEGRMYRKHHLEEVIPKSIHVVEEVQISSELIPLTKEHRSRLMELSEGPLQQVIVSKFKLDLHRSEIKILTEGAWLNDVIINFYMNLLAERSEKRPGQLPSVYAMNTFFVPRLLQSGFDGVKRWTRKVNLFSKDIILVPVHHNGVHWCLVIIDLRAKTMLYYNSSGGGNPRLMGALEKYLRMESLDKREQPLDTSGFRIEHAQDVPQQDNMDDCGVFTCMFAEYLTRDASITFCKDDINYFRIKMVLEMADGELWK</sequence>
<dbReference type="PANTHER" id="PTHR12606">
    <property type="entry name" value="SENTRIN/SUMO-SPECIFIC PROTEASE"/>
    <property type="match status" value="1"/>
</dbReference>
<evidence type="ECO:0000313" key="7">
    <source>
        <dbReference type="Proteomes" id="UP000008711"/>
    </source>
</evidence>
<dbReference type="FunFam" id="3.40.395.10:FF:000001">
    <property type="entry name" value="Sentrin-specific protease 1"/>
    <property type="match status" value="1"/>
</dbReference>
<evidence type="ECO:0000256" key="3">
    <source>
        <dbReference type="ARBA" id="ARBA00022801"/>
    </source>
</evidence>
<dbReference type="InterPro" id="IPR038765">
    <property type="entry name" value="Papain-like_cys_pep_sf"/>
</dbReference>
<dbReference type="GO" id="GO:0080090">
    <property type="term" value="P:regulation of primary metabolic process"/>
    <property type="evidence" value="ECO:0007669"/>
    <property type="project" value="UniProtKB-ARBA"/>
</dbReference>
<evidence type="ECO:0000313" key="6">
    <source>
        <dbReference type="EMBL" id="KQS43869.1"/>
    </source>
</evidence>
<evidence type="ECO:0000256" key="1">
    <source>
        <dbReference type="ARBA" id="ARBA00005234"/>
    </source>
</evidence>
<dbReference type="SUPFAM" id="SSF54001">
    <property type="entry name" value="Cysteine proteinases"/>
    <property type="match status" value="1"/>
</dbReference>
<dbReference type="Gene3D" id="3.40.395.10">
    <property type="entry name" value="Adenoviral Proteinase, Chain A"/>
    <property type="match status" value="1"/>
</dbReference>
<dbReference type="InterPro" id="IPR003653">
    <property type="entry name" value="Peptidase_C48_C"/>
</dbReference>
<dbReference type="GO" id="GO:0016929">
    <property type="term" value="F:deSUMOylase activity"/>
    <property type="evidence" value="ECO:0007669"/>
    <property type="project" value="TreeGrafter"/>
</dbReference>
<protein>
    <recommendedName>
        <fullName evidence="5">Ubiquitin-like protease family profile domain-containing protein</fullName>
    </recommendedName>
</protein>
<reference evidence="6 7" key="2">
    <citation type="journal article" date="2008" name="Bioinformatics">
        <title>Assembly reconciliation.</title>
        <authorList>
            <person name="Zimin A.V."/>
            <person name="Smith D.R."/>
            <person name="Sutton G."/>
            <person name="Yorke J.A."/>
        </authorList>
    </citation>
    <scope>NUCLEOTIDE SEQUENCE [LARGE SCALE GENOMIC DNA]</scope>
    <source>
        <strain evidence="6 7">TSC#14021-0224.01</strain>
    </source>
</reference>
<dbReference type="Proteomes" id="UP000008711">
    <property type="component" value="Unassembled WGS sequence"/>
</dbReference>
<accession>A0A0Q5UAZ1</accession>
<dbReference type="Pfam" id="PF02902">
    <property type="entry name" value="Peptidase_C48"/>
    <property type="match status" value="1"/>
</dbReference>
<keyword evidence="2" id="KW-0645">Protease</keyword>